<evidence type="ECO:0000259" key="2">
    <source>
        <dbReference type="Pfam" id="PF01551"/>
    </source>
</evidence>
<dbReference type="PANTHER" id="PTHR21666">
    <property type="entry name" value="PEPTIDASE-RELATED"/>
    <property type="match status" value="1"/>
</dbReference>
<dbReference type="InterPro" id="IPR011055">
    <property type="entry name" value="Dup_hybrid_motif"/>
</dbReference>
<reference evidence="3 4" key="1">
    <citation type="journal article" date="2018" name="Nat. Biotechnol.">
        <title>A standardized bacterial taxonomy based on genome phylogeny substantially revises the tree of life.</title>
        <authorList>
            <person name="Parks D.H."/>
            <person name="Chuvochina M."/>
            <person name="Waite D.W."/>
            <person name="Rinke C."/>
            <person name="Skarshewski A."/>
            <person name="Chaumeil P.A."/>
            <person name="Hugenholtz P."/>
        </authorList>
    </citation>
    <scope>NUCLEOTIDE SEQUENCE [LARGE SCALE GENOMIC DNA]</scope>
    <source>
        <strain evidence="3">UBA10227</strain>
    </source>
</reference>
<dbReference type="SUPFAM" id="SSF51261">
    <property type="entry name" value="Duplicated hybrid motif"/>
    <property type="match status" value="1"/>
</dbReference>
<dbReference type="GO" id="GO:0004222">
    <property type="term" value="F:metalloendopeptidase activity"/>
    <property type="evidence" value="ECO:0007669"/>
    <property type="project" value="TreeGrafter"/>
</dbReference>
<dbReference type="Pfam" id="PF01551">
    <property type="entry name" value="Peptidase_M23"/>
    <property type="match status" value="1"/>
</dbReference>
<comment type="caution">
    <text evidence="3">The sequence shown here is derived from an EMBL/GenBank/DDBJ whole genome shotgun (WGS) entry which is preliminary data.</text>
</comment>
<protein>
    <recommendedName>
        <fullName evidence="2">M23ase beta-sheet core domain-containing protein</fullName>
    </recommendedName>
</protein>
<evidence type="ECO:0000313" key="3">
    <source>
        <dbReference type="EMBL" id="HCY82775.1"/>
    </source>
</evidence>
<feature type="domain" description="M23ase beta-sheet core" evidence="2">
    <location>
        <begin position="213"/>
        <end position="309"/>
    </location>
</feature>
<name>A0A3D6BXJ9_9FLAO</name>
<dbReference type="InterPro" id="IPR050570">
    <property type="entry name" value="Cell_wall_metabolism_enzyme"/>
</dbReference>
<dbReference type="PROSITE" id="PS51257">
    <property type="entry name" value="PROKAR_LIPOPROTEIN"/>
    <property type="match status" value="1"/>
</dbReference>
<sequence>MVFKAYKTVVFLLFAVLLSCNKSDNLIEDADFHIALPTAPVKVINTNGTWLVYDLHIKTPHLEKVDIIYDDSLLLSYTDFISRNDLHIAHIWIEYPESGWEKEKILHTFEYKDTNNSFQVFTFPLQVETQYPNPKTIQFPVPEGVWLAEGAPGSTSYHTRAIFPFQDIQFDETQNGYLIGNNPQRYAIDYALMVNNLPYINNGEQLTDWHCYNLPVKAVEGGKVIFTENNIPDNTTPGKLDYETNTSNASGNVVYIEHLDGTISTYCHLIPNSILVSVGDIVNTGQVLGRLGNSGNSFAPHLHMHLLTNPENKELEEYADGLFMESLPYTLPEFIKLGALPPGYLDEKPITPFSPNLHEVFIDKLPSESDVIEF</sequence>
<feature type="signal peptide" evidence="1">
    <location>
        <begin position="1"/>
        <end position="22"/>
    </location>
</feature>
<proteinExistence type="predicted"/>
<dbReference type="Gene3D" id="2.70.70.10">
    <property type="entry name" value="Glucose Permease (Domain IIA)"/>
    <property type="match status" value="1"/>
</dbReference>
<dbReference type="InterPro" id="IPR016047">
    <property type="entry name" value="M23ase_b-sheet_dom"/>
</dbReference>
<organism evidence="3 4">
    <name type="scientific">Xanthomarina gelatinilytica</name>
    <dbReference type="NCBI Taxonomy" id="1137281"/>
    <lineage>
        <taxon>Bacteria</taxon>
        <taxon>Pseudomonadati</taxon>
        <taxon>Bacteroidota</taxon>
        <taxon>Flavobacteriia</taxon>
        <taxon>Flavobacteriales</taxon>
        <taxon>Flavobacteriaceae</taxon>
        <taxon>Xanthomarina</taxon>
    </lineage>
</organism>
<gene>
    <name evidence="3" type="ORF">DHV22_14870</name>
</gene>
<dbReference type="PANTHER" id="PTHR21666:SF270">
    <property type="entry name" value="MUREIN HYDROLASE ACTIVATOR ENVC"/>
    <property type="match status" value="1"/>
</dbReference>
<evidence type="ECO:0000313" key="4">
    <source>
        <dbReference type="Proteomes" id="UP000263268"/>
    </source>
</evidence>
<dbReference type="AlphaFoldDB" id="A0A3D6BXJ9"/>
<dbReference type="EMBL" id="DPRK01000237">
    <property type="protein sequence ID" value="HCY82775.1"/>
    <property type="molecule type" value="Genomic_DNA"/>
</dbReference>
<feature type="chain" id="PRO_5017621740" description="M23ase beta-sheet core domain-containing protein" evidence="1">
    <location>
        <begin position="23"/>
        <end position="374"/>
    </location>
</feature>
<dbReference type="Proteomes" id="UP000263268">
    <property type="component" value="Unassembled WGS sequence"/>
</dbReference>
<keyword evidence="1" id="KW-0732">Signal</keyword>
<dbReference type="CDD" id="cd12797">
    <property type="entry name" value="M23_peptidase"/>
    <property type="match status" value="1"/>
</dbReference>
<accession>A0A3D6BXJ9</accession>
<evidence type="ECO:0000256" key="1">
    <source>
        <dbReference type="SAM" id="SignalP"/>
    </source>
</evidence>